<protein>
    <recommendedName>
        <fullName evidence="3">tryptophan synthase</fullName>
        <ecNumber evidence="3">4.2.1.20</ecNumber>
    </recommendedName>
</protein>
<dbReference type="InterPro" id="IPR013785">
    <property type="entry name" value="Aldolase_TIM"/>
</dbReference>
<feature type="non-terminal residue" evidence="9">
    <location>
        <position position="197"/>
    </location>
</feature>
<dbReference type="PANTHER" id="PTHR43406:SF1">
    <property type="entry name" value="TRYPTOPHAN SYNTHASE ALPHA CHAIN, CHLOROPLASTIC"/>
    <property type="match status" value="1"/>
</dbReference>
<gene>
    <name evidence="9" type="ORF">METZ01_LOCUS342051</name>
</gene>
<dbReference type="GO" id="GO:0004834">
    <property type="term" value="F:tryptophan synthase activity"/>
    <property type="evidence" value="ECO:0007669"/>
    <property type="project" value="UniProtKB-EC"/>
</dbReference>
<dbReference type="UniPathway" id="UPA00035">
    <property type="reaction ID" value="UER00044"/>
</dbReference>
<dbReference type="CDD" id="cd04724">
    <property type="entry name" value="Tryptophan_synthase_alpha"/>
    <property type="match status" value="1"/>
</dbReference>
<evidence type="ECO:0000256" key="6">
    <source>
        <dbReference type="ARBA" id="ARBA00023141"/>
    </source>
</evidence>
<dbReference type="GO" id="GO:0005829">
    <property type="term" value="C:cytosol"/>
    <property type="evidence" value="ECO:0007669"/>
    <property type="project" value="TreeGrafter"/>
</dbReference>
<comment type="subunit">
    <text evidence="2">Tetramer of two alpha and two beta chains.</text>
</comment>
<dbReference type="InterPro" id="IPR002028">
    <property type="entry name" value="Trp_synthase_suA"/>
</dbReference>
<evidence type="ECO:0000256" key="4">
    <source>
        <dbReference type="ARBA" id="ARBA00022605"/>
    </source>
</evidence>
<evidence type="ECO:0000256" key="7">
    <source>
        <dbReference type="ARBA" id="ARBA00023239"/>
    </source>
</evidence>
<evidence type="ECO:0000256" key="8">
    <source>
        <dbReference type="ARBA" id="ARBA00049047"/>
    </source>
</evidence>
<evidence type="ECO:0000256" key="5">
    <source>
        <dbReference type="ARBA" id="ARBA00022822"/>
    </source>
</evidence>
<dbReference type="EC" id="4.2.1.20" evidence="3"/>
<evidence type="ECO:0000313" key="9">
    <source>
        <dbReference type="EMBL" id="SVC89197.1"/>
    </source>
</evidence>
<organism evidence="9">
    <name type="scientific">marine metagenome</name>
    <dbReference type="NCBI Taxonomy" id="408172"/>
    <lineage>
        <taxon>unclassified sequences</taxon>
        <taxon>metagenomes</taxon>
        <taxon>ecological metagenomes</taxon>
    </lineage>
</organism>
<proteinExistence type="predicted"/>
<evidence type="ECO:0000256" key="3">
    <source>
        <dbReference type="ARBA" id="ARBA00012043"/>
    </source>
</evidence>
<keyword evidence="5" id="KW-0822">Tryptophan biosynthesis</keyword>
<dbReference type="PROSITE" id="PS00167">
    <property type="entry name" value="TRP_SYNTHASE_ALPHA"/>
    <property type="match status" value="1"/>
</dbReference>
<keyword evidence="6" id="KW-0057">Aromatic amino acid biosynthesis</keyword>
<dbReference type="InterPro" id="IPR018204">
    <property type="entry name" value="Trp_synthase_alpha_AS"/>
</dbReference>
<dbReference type="NCBIfam" id="TIGR00262">
    <property type="entry name" value="trpA"/>
    <property type="match status" value="1"/>
</dbReference>
<comment type="pathway">
    <text evidence="1">Amino-acid biosynthesis; L-tryptophan biosynthesis; L-tryptophan from chorismate: step 5/5.</text>
</comment>
<dbReference type="Pfam" id="PF00290">
    <property type="entry name" value="Trp_syntA"/>
    <property type="match status" value="1"/>
</dbReference>
<evidence type="ECO:0000256" key="1">
    <source>
        <dbReference type="ARBA" id="ARBA00004733"/>
    </source>
</evidence>
<reference evidence="9" key="1">
    <citation type="submission" date="2018-05" db="EMBL/GenBank/DDBJ databases">
        <authorList>
            <person name="Lanie J.A."/>
            <person name="Ng W.-L."/>
            <person name="Kazmierczak K.M."/>
            <person name="Andrzejewski T.M."/>
            <person name="Davidsen T.M."/>
            <person name="Wayne K.J."/>
            <person name="Tettelin H."/>
            <person name="Glass J.I."/>
            <person name="Rusch D."/>
            <person name="Podicherti R."/>
            <person name="Tsui H.-C.T."/>
            <person name="Winkler M.E."/>
        </authorList>
    </citation>
    <scope>NUCLEOTIDE SEQUENCE</scope>
</reference>
<dbReference type="InterPro" id="IPR011060">
    <property type="entry name" value="RibuloseP-bd_barrel"/>
</dbReference>
<dbReference type="EMBL" id="UINC01117045">
    <property type="protein sequence ID" value="SVC89197.1"/>
    <property type="molecule type" value="Genomic_DNA"/>
</dbReference>
<comment type="catalytic activity">
    <reaction evidence="8">
        <text>(1S,2R)-1-C-(indol-3-yl)glycerol 3-phosphate + L-serine = D-glyceraldehyde 3-phosphate + L-tryptophan + H2O</text>
        <dbReference type="Rhea" id="RHEA:10532"/>
        <dbReference type="ChEBI" id="CHEBI:15377"/>
        <dbReference type="ChEBI" id="CHEBI:33384"/>
        <dbReference type="ChEBI" id="CHEBI:57912"/>
        <dbReference type="ChEBI" id="CHEBI:58866"/>
        <dbReference type="ChEBI" id="CHEBI:59776"/>
        <dbReference type="EC" id="4.2.1.20"/>
    </reaction>
</comment>
<name>A0A382QW59_9ZZZZ</name>
<keyword evidence="7" id="KW-0456">Lyase</keyword>
<dbReference type="Gene3D" id="3.20.20.70">
    <property type="entry name" value="Aldolase class I"/>
    <property type="match status" value="1"/>
</dbReference>
<dbReference type="PANTHER" id="PTHR43406">
    <property type="entry name" value="TRYPTOPHAN SYNTHASE, ALPHA CHAIN"/>
    <property type="match status" value="1"/>
</dbReference>
<dbReference type="AlphaFoldDB" id="A0A382QW59"/>
<evidence type="ECO:0000256" key="2">
    <source>
        <dbReference type="ARBA" id="ARBA00011270"/>
    </source>
</evidence>
<keyword evidence="4" id="KW-0028">Amino-acid biosynthesis</keyword>
<dbReference type="SUPFAM" id="SSF51366">
    <property type="entry name" value="Ribulose-phoshate binding barrel"/>
    <property type="match status" value="1"/>
</dbReference>
<accession>A0A382QW59</accession>
<sequence>MSRLDVIFESVRARTDPGLVTFVTAGDPDLDRSADILRVLDSAGADVLEVGVPFSDPLADGPVIQRASERALRKGTTLSRTISMVEQVRSTVLAGIVLFTYANPVVRMGQKVFLERAASAGVDGVLILDLPIEEAEEFQTISKDVGVDPIFLLSPTTSDDRIRRAAELGRGFLYGISRLGVTGATDTISDGVEELVG</sequence>